<feature type="transmembrane region" description="Helical" evidence="1">
    <location>
        <begin position="97"/>
        <end position="115"/>
    </location>
</feature>
<evidence type="ECO:0008006" key="4">
    <source>
        <dbReference type="Google" id="ProtNLM"/>
    </source>
</evidence>
<reference evidence="3" key="1">
    <citation type="submission" date="2016-10" db="EMBL/GenBank/DDBJ databases">
        <title>Pseudomonas frederiksbergensis ERGS4:02 complete genome.</title>
        <authorList>
            <person name="Kumar R."/>
            <person name="Acharya V."/>
            <person name="Singh D."/>
        </authorList>
    </citation>
    <scope>NUCLEOTIDE SEQUENCE [LARGE SCALE GENOMIC DNA]</scope>
    <source>
        <strain evidence="3">ERGS4:02</strain>
        <plasmid evidence="3">Plasmid unnamed1</plasmid>
    </source>
</reference>
<keyword evidence="1" id="KW-1133">Transmembrane helix</keyword>
<feature type="transmembrane region" description="Helical" evidence="1">
    <location>
        <begin position="31"/>
        <end position="48"/>
    </location>
</feature>
<gene>
    <name evidence="2" type="ORF">BLL42_27505</name>
</gene>
<dbReference type="GeneID" id="46912033"/>
<dbReference type="AlphaFoldDB" id="A0A1J0EUL7"/>
<geneLocation type="plasmid" evidence="2">
    <name>unnamed1</name>
</geneLocation>
<keyword evidence="1" id="KW-0472">Membrane</keyword>
<dbReference type="EMBL" id="CP017887">
    <property type="protein sequence ID" value="APC19484.1"/>
    <property type="molecule type" value="Genomic_DNA"/>
</dbReference>
<feature type="transmembrane region" description="Helical" evidence="1">
    <location>
        <begin position="7"/>
        <end position="25"/>
    </location>
</feature>
<protein>
    <recommendedName>
        <fullName evidence="4">DUF1294 domain-containing protein</fullName>
    </recommendedName>
</protein>
<organism evidence="2 3">
    <name type="scientific">Pseudomonas frederiksbergensis</name>
    <dbReference type="NCBI Taxonomy" id="104087"/>
    <lineage>
        <taxon>Bacteria</taxon>
        <taxon>Pseudomonadati</taxon>
        <taxon>Pseudomonadota</taxon>
        <taxon>Gammaproteobacteria</taxon>
        <taxon>Pseudomonadales</taxon>
        <taxon>Pseudomonadaceae</taxon>
        <taxon>Pseudomonas</taxon>
    </lineage>
</organism>
<dbReference type="Proteomes" id="UP000182567">
    <property type="component" value="Plasmid unnamed1"/>
</dbReference>
<evidence type="ECO:0000256" key="1">
    <source>
        <dbReference type="SAM" id="Phobius"/>
    </source>
</evidence>
<evidence type="ECO:0000313" key="2">
    <source>
        <dbReference type="EMBL" id="APC19484.1"/>
    </source>
</evidence>
<evidence type="ECO:0000313" key="3">
    <source>
        <dbReference type="Proteomes" id="UP000182567"/>
    </source>
</evidence>
<dbReference type="Pfam" id="PF06961">
    <property type="entry name" value="DUF1294"/>
    <property type="match status" value="1"/>
</dbReference>
<sequence>MTRLNRIFLGVMALASAFFINWVLVKTNHGLLLYILLASAASFTIHVLDKRKAIAGLKRLPEWQLLSFDAFGGWSGGLIARGFVGYSSLKNGFRNRFALVVILNISSLLCAAWMFPDLILV</sequence>
<keyword evidence="2" id="KW-0614">Plasmid</keyword>
<name>A0A1J0EUL7_9PSED</name>
<dbReference type="InterPro" id="IPR010718">
    <property type="entry name" value="DUF1294"/>
</dbReference>
<proteinExistence type="predicted"/>
<dbReference type="RefSeq" id="WP_071555988.1">
    <property type="nucleotide sequence ID" value="NZ_CP017887.1"/>
</dbReference>
<keyword evidence="1" id="KW-0812">Transmembrane</keyword>
<accession>A0A1J0EUL7</accession>